<gene>
    <name evidence="5" type="ORF">BCF46_0327</name>
</gene>
<sequence length="288" mass="31246">MKKCDLLSISDIDLPTLERLAVRAIELGTCWQNRDMPRTLAGARIGLIEELPGWRNPTALALGAAAMGGITVPVAARLEGAEAVEDLAGYMDNWFDLLAVRTPSLSRLRQFADALDAPVLNLRTNDNHPCEILGDLAFVLSKRGSWDGLQVAMVGPAGNIARSWFEAAETLPIDVVQVAPKHLQFPAADCGTRRSVTDNPLVIENADLIITDCWPSNLTCQDKTELSALRIDADLLERCKPDLFFVPCPPVTRGEEVSSDAMSHPSCFAKSAKAFLMHAQNAVMEAAL</sequence>
<dbReference type="Proteomes" id="UP000269157">
    <property type="component" value="Unassembled WGS sequence"/>
</dbReference>
<dbReference type="Pfam" id="PF02729">
    <property type="entry name" value="OTCace_N"/>
    <property type="match status" value="1"/>
</dbReference>
<evidence type="ECO:0000259" key="3">
    <source>
        <dbReference type="Pfam" id="PF00185"/>
    </source>
</evidence>
<evidence type="ECO:0000313" key="5">
    <source>
        <dbReference type="EMBL" id="RLJ60132.1"/>
    </source>
</evidence>
<dbReference type="PANTHER" id="PTHR45753:SF3">
    <property type="entry name" value="ORNITHINE TRANSCARBAMYLASE, MITOCHONDRIAL"/>
    <property type="match status" value="1"/>
</dbReference>
<comment type="caution">
    <text evidence="5">The sequence shown here is derived from an EMBL/GenBank/DDBJ whole genome shotgun (WGS) entry which is preliminary data.</text>
</comment>
<dbReference type="GO" id="GO:0019240">
    <property type="term" value="P:citrulline biosynthetic process"/>
    <property type="evidence" value="ECO:0007669"/>
    <property type="project" value="TreeGrafter"/>
</dbReference>
<dbReference type="GO" id="GO:0042450">
    <property type="term" value="P:L-arginine biosynthetic process via ornithine"/>
    <property type="evidence" value="ECO:0007669"/>
    <property type="project" value="TreeGrafter"/>
</dbReference>
<name>A0A497X4K7_9RHOB</name>
<dbReference type="InterPro" id="IPR036901">
    <property type="entry name" value="Asp/Orn_carbamoylTrfase_sf"/>
</dbReference>
<dbReference type="Gene3D" id="3.40.50.1370">
    <property type="entry name" value="Aspartate/ornithine carbamoyltransferase"/>
    <property type="match status" value="2"/>
</dbReference>
<dbReference type="GO" id="GO:0004585">
    <property type="term" value="F:ornithine carbamoyltransferase activity"/>
    <property type="evidence" value="ECO:0007669"/>
    <property type="project" value="TreeGrafter"/>
</dbReference>
<proteinExistence type="predicted"/>
<evidence type="ECO:0000256" key="2">
    <source>
        <dbReference type="ARBA" id="ARBA00022679"/>
    </source>
</evidence>
<evidence type="ECO:0000313" key="6">
    <source>
        <dbReference type="Proteomes" id="UP000269157"/>
    </source>
</evidence>
<reference evidence="5 6" key="1">
    <citation type="submission" date="2018-10" db="EMBL/GenBank/DDBJ databases">
        <title>Genomic Encyclopedia of Archaeal and Bacterial Type Strains, Phase II (KMG-II): from individual species to whole genera.</title>
        <authorList>
            <person name="Goeker M."/>
        </authorList>
    </citation>
    <scope>NUCLEOTIDE SEQUENCE [LARGE SCALE GENOMIC DNA]</scope>
    <source>
        <strain evidence="5 6">DSM 29466</strain>
    </source>
</reference>
<feature type="domain" description="Aspartate/ornithine carbamoyltransferase carbamoyl-P binding" evidence="4">
    <location>
        <begin position="5"/>
        <end position="137"/>
    </location>
</feature>
<dbReference type="AlphaFoldDB" id="A0A497X4K7"/>
<dbReference type="InterPro" id="IPR006131">
    <property type="entry name" value="Asp_carbamoyltransf_Asp/Orn-bd"/>
</dbReference>
<comment type="function">
    <text evidence="1">Reversibly catalyzes the transfer of the carbamoyl group from carbamoyl phosphate (CP) to the N(epsilon) atom of ornithine (ORN) to produce L-citrulline.</text>
</comment>
<dbReference type="PANTHER" id="PTHR45753">
    <property type="entry name" value="ORNITHINE CARBAMOYLTRANSFERASE, MITOCHONDRIAL"/>
    <property type="match status" value="1"/>
</dbReference>
<organism evidence="5 6">
    <name type="scientific">Litoreibacter meonggei</name>
    <dbReference type="NCBI Taxonomy" id="1049199"/>
    <lineage>
        <taxon>Bacteria</taxon>
        <taxon>Pseudomonadati</taxon>
        <taxon>Pseudomonadota</taxon>
        <taxon>Alphaproteobacteria</taxon>
        <taxon>Rhodobacterales</taxon>
        <taxon>Roseobacteraceae</taxon>
        <taxon>Litoreibacter</taxon>
    </lineage>
</organism>
<evidence type="ECO:0000259" key="4">
    <source>
        <dbReference type="Pfam" id="PF02729"/>
    </source>
</evidence>
<feature type="domain" description="Aspartate/ornithine carbamoyltransferase Asp/Orn-binding" evidence="3">
    <location>
        <begin position="147"/>
        <end position="285"/>
    </location>
</feature>
<accession>A0A497X4K7</accession>
<evidence type="ECO:0000256" key="1">
    <source>
        <dbReference type="ARBA" id="ARBA00003822"/>
    </source>
</evidence>
<dbReference type="InterPro" id="IPR006132">
    <property type="entry name" value="Asp/Orn_carbamoyltranf_P-bd"/>
</dbReference>
<dbReference type="RefSeq" id="WP_121021070.1">
    <property type="nucleotide sequence ID" value="NZ_RCCE01000001.1"/>
</dbReference>
<keyword evidence="2 5" id="KW-0808">Transferase</keyword>
<dbReference type="Pfam" id="PF00185">
    <property type="entry name" value="OTCace"/>
    <property type="match status" value="1"/>
</dbReference>
<dbReference type="SUPFAM" id="SSF53671">
    <property type="entry name" value="Aspartate/ornithine carbamoyltransferase"/>
    <property type="match status" value="1"/>
</dbReference>
<dbReference type="GO" id="GO:0016597">
    <property type="term" value="F:amino acid binding"/>
    <property type="evidence" value="ECO:0007669"/>
    <property type="project" value="InterPro"/>
</dbReference>
<protein>
    <submittedName>
        <fullName evidence="5">Ornithine carbamoyltransferase</fullName>
    </submittedName>
</protein>
<keyword evidence="6" id="KW-1185">Reference proteome</keyword>
<dbReference type="EMBL" id="RCCE01000001">
    <property type="protein sequence ID" value="RLJ60132.1"/>
    <property type="molecule type" value="Genomic_DNA"/>
</dbReference>
<dbReference type="OrthoDB" id="9802587at2"/>